<dbReference type="AlphaFoldDB" id="A0A1Y1KTU3"/>
<name>A0A1Y1KTU3_PHOPY</name>
<accession>A0A1Y1KTU3</accession>
<dbReference type="EMBL" id="GEZM01077946">
    <property type="protein sequence ID" value="JAV63125.1"/>
    <property type="molecule type" value="Transcribed_RNA"/>
</dbReference>
<organism evidence="1">
    <name type="scientific">Photinus pyralis</name>
    <name type="common">Common eastern firefly</name>
    <name type="synonym">Lampyris pyralis</name>
    <dbReference type="NCBI Taxonomy" id="7054"/>
    <lineage>
        <taxon>Eukaryota</taxon>
        <taxon>Metazoa</taxon>
        <taxon>Ecdysozoa</taxon>
        <taxon>Arthropoda</taxon>
        <taxon>Hexapoda</taxon>
        <taxon>Insecta</taxon>
        <taxon>Pterygota</taxon>
        <taxon>Neoptera</taxon>
        <taxon>Endopterygota</taxon>
        <taxon>Coleoptera</taxon>
        <taxon>Polyphaga</taxon>
        <taxon>Elateriformia</taxon>
        <taxon>Elateroidea</taxon>
        <taxon>Lampyridae</taxon>
        <taxon>Lampyrinae</taxon>
        <taxon>Photinus</taxon>
    </lineage>
</organism>
<evidence type="ECO:0000313" key="1">
    <source>
        <dbReference type="EMBL" id="JAV63125.1"/>
    </source>
</evidence>
<sequence length="122" mass="13335">MRRNAIKQRLAQMLMDIFNGKGHTAIQAVDDVLICSTAIKIAEKKEKTAVVVGEDIDLLCILVGTPASCAASIPFMKSGKGIKPASLYSVEDVLRERPQLQNIILFGHAVGNRMRHYVSIVS</sequence>
<reference evidence="1" key="1">
    <citation type="journal article" date="2016" name="Sci. Rep.">
        <title>Molecular characterization of firefly nuptial gifts: a multi-omics approach sheds light on postcopulatory sexual selection.</title>
        <authorList>
            <person name="Al-Wathiqui N."/>
            <person name="Fallon T.R."/>
            <person name="South A."/>
            <person name="Weng J.K."/>
            <person name="Lewis S.M."/>
        </authorList>
    </citation>
    <scope>NUCLEOTIDE SEQUENCE</scope>
</reference>
<protein>
    <submittedName>
        <fullName evidence="1">Uncharacterized protein</fullName>
    </submittedName>
</protein>
<proteinExistence type="predicted"/>